<dbReference type="PANTHER" id="PTHR42953">
    <property type="entry name" value="HIGH-AFFINITY ZINC UPTAKE SYSTEM PROTEIN ZNUA-RELATED"/>
    <property type="match status" value="1"/>
</dbReference>
<evidence type="ECO:0000256" key="3">
    <source>
        <dbReference type="ARBA" id="ARBA00022729"/>
    </source>
</evidence>
<gene>
    <name evidence="5" type="ordered locus">Arch_0809</name>
</gene>
<evidence type="ECO:0000256" key="4">
    <source>
        <dbReference type="RuleBase" id="RU003512"/>
    </source>
</evidence>
<evidence type="ECO:0000313" key="5">
    <source>
        <dbReference type="EMBL" id="ADH92535.1"/>
    </source>
</evidence>
<evidence type="ECO:0000256" key="2">
    <source>
        <dbReference type="ARBA" id="ARBA00022448"/>
    </source>
</evidence>
<dbReference type="Pfam" id="PF01297">
    <property type="entry name" value="ZnuA"/>
    <property type="match status" value="1"/>
</dbReference>
<dbReference type="PROSITE" id="PS51257">
    <property type="entry name" value="PROKAR_LIPOPROTEIN"/>
    <property type="match status" value="1"/>
</dbReference>
<evidence type="ECO:0000313" key="6">
    <source>
        <dbReference type="Proteomes" id="UP000000376"/>
    </source>
</evidence>
<dbReference type="HOGENOM" id="CLU_016838_1_0_11"/>
<dbReference type="PRINTS" id="PR00691">
    <property type="entry name" value="ADHESINB"/>
</dbReference>
<dbReference type="Gene3D" id="3.40.50.1980">
    <property type="entry name" value="Nitrogenase molybdenum iron protein domain"/>
    <property type="match status" value="2"/>
</dbReference>
<dbReference type="EMBL" id="CP002045">
    <property type="protein sequence ID" value="ADH92535.1"/>
    <property type="molecule type" value="Genomic_DNA"/>
</dbReference>
<keyword evidence="3" id="KW-0732">Signal</keyword>
<dbReference type="RefSeq" id="WP_013170031.1">
    <property type="nucleotide sequence ID" value="NC_014218.1"/>
</dbReference>
<dbReference type="eggNOG" id="COG0803">
    <property type="taxonomic scope" value="Bacteria"/>
</dbReference>
<dbReference type="InterPro" id="IPR006127">
    <property type="entry name" value="ZnuA-like"/>
</dbReference>
<dbReference type="InterPro" id="IPR006128">
    <property type="entry name" value="Lipoprotein_PsaA-like"/>
</dbReference>
<dbReference type="AlphaFoldDB" id="D7BNN6"/>
<dbReference type="InterPro" id="IPR006129">
    <property type="entry name" value="AdhesinB"/>
</dbReference>
<dbReference type="KEGG" id="ahe:Arch_0809"/>
<reference evidence="5 6" key="1">
    <citation type="journal article" date="2010" name="Stand. Genomic Sci.">
        <title>Complete genome sequence of Arcanobacterium haemolyticum type strain (11018).</title>
        <authorList>
            <person name="Yasawong M."/>
            <person name="Teshima H."/>
            <person name="Lapidus A."/>
            <person name="Nolan M."/>
            <person name="Lucas S."/>
            <person name="Glavina Del Rio T."/>
            <person name="Tice H."/>
            <person name="Cheng J."/>
            <person name="Bruce D."/>
            <person name="Detter C."/>
            <person name="Tapia R."/>
            <person name="Han C."/>
            <person name="Goodwin L."/>
            <person name="Pitluck S."/>
            <person name="Liolios K."/>
            <person name="Ivanova N."/>
            <person name="Mavromatis K."/>
            <person name="Mikhailova N."/>
            <person name="Pati A."/>
            <person name="Chen A."/>
            <person name="Palaniappan K."/>
            <person name="Land M."/>
            <person name="Hauser L."/>
            <person name="Chang Y."/>
            <person name="Jeffries C."/>
            <person name="Rohde M."/>
            <person name="Sikorski J."/>
            <person name="Pukall R."/>
            <person name="Goker M."/>
            <person name="Woyke T."/>
            <person name="Bristow J."/>
            <person name="Eisen J."/>
            <person name="Markowitz V."/>
            <person name="Hugenholtz P."/>
            <person name="Kyrpides N."/>
            <person name="Klenk H."/>
        </authorList>
    </citation>
    <scope>NUCLEOTIDE SEQUENCE [LARGE SCALE GENOMIC DNA]</scope>
    <source>
        <strain evidence="6">ATCC 9345 / DSM 20595 / CCUG 17215 / LMG 16163 / NBRC 15585 / NCTC 8452 / 11018</strain>
    </source>
</reference>
<keyword evidence="2 4" id="KW-0813">Transport</keyword>
<dbReference type="STRING" id="644284.Arch_0809"/>
<evidence type="ECO:0000256" key="1">
    <source>
        <dbReference type="ARBA" id="ARBA00011028"/>
    </source>
</evidence>
<dbReference type="InterPro" id="IPR050492">
    <property type="entry name" value="Bact_metal-bind_prot9"/>
</dbReference>
<accession>D7BNN6</accession>
<proteinExistence type="inferred from homology"/>
<dbReference type="GO" id="GO:0046872">
    <property type="term" value="F:metal ion binding"/>
    <property type="evidence" value="ECO:0007669"/>
    <property type="project" value="InterPro"/>
</dbReference>
<dbReference type="GO" id="GO:0007155">
    <property type="term" value="P:cell adhesion"/>
    <property type="evidence" value="ECO:0007669"/>
    <property type="project" value="InterPro"/>
</dbReference>
<dbReference type="GO" id="GO:0030001">
    <property type="term" value="P:metal ion transport"/>
    <property type="evidence" value="ECO:0007669"/>
    <property type="project" value="InterPro"/>
</dbReference>
<organism evidence="5 6">
    <name type="scientific">Arcanobacterium haemolyticum (strain ATCC 9345 / DSM 20595 / CCM 5947 / CCUG 17215 / LMG 16163 / NBRC 15585 / NCTC 8452 / 11018)</name>
    <dbReference type="NCBI Taxonomy" id="644284"/>
    <lineage>
        <taxon>Bacteria</taxon>
        <taxon>Bacillati</taxon>
        <taxon>Actinomycetota</taxon>
        <taxon>Actinomycetes</taxon>
        <taxon>Actinomycetales</taxon>
        <taxon>Actinomycetaceae</taxon>
        <taxon>Arcanobacterium</taxon>
    </lineage>
</organism>
<comment type="similarity">
    <text evidence="1 4">Belongs to the bacterial solute-binding protein 9 family.</text>
</comment>
<name>D7BNN6_ARCHD</name>
<dbReference type="PANTHER" id="PTHR42953:SF3">
    <property type="entry name" value="HIGH-AFFINITY ZINC UPTAKE SYSTEM PROTEIN ZNUA"/>
    <property type="match status" value="1"/>
</dbReference>
<protein>
    <submittedName>
        <fullName evidence="5">Periplasmic solute binding protein</fullName>
    </submittedName>
</protein>
<sequence length="434" mass="48075">MLIRRLSIVVVALVALFAGCAVMPDDERIDSGRPLVYTSFFPIESIAQQIAGESAEVRSFMPLGQDPHLWEPTANDIKKLSQADLLIINGANMEPWVDQVREAVPRVPILNLGDYVDLITYRGAAALGEFQFMATADLDADKTYTIEFGHTHEPNMRMALVPVHGDQSEAELVRAGRDALAEFGTDVEQEAHVVVKPNQAYSVAMGHESGEVTFSVPFSGRWAFVSDRVSQEILSYTIFDGDDELALVPVIDGGSAHTDKVTFDPHSWLSTSNAKRYANAIVTELVKLAPDDEIGLKNRKRDFVTDVSALEGEYQKKFGETTRKDFVVAHQAFAYIARDFGLTQFPIQGFTANEAPSLRSLVNIIRYVRQTGLHTIFYEHGTESKIADVVAQEVQGSSRPLISMEHITAADATRGYVELMRMNLSNIYESLQKS</sequence>
<keyword evidence="6" id="KW-1185">Reference proteome</keyword>
<dbReference type="PRINTS" id="PR00690">
    <property type="entry name" value="ADHESNFAMILY"/>
</dbReference>
<dbReference type="Proteomes" id="UP000000376">
    <property type="component" value="Chromosome"/>
</dbReference>
<dbReference type="SUPFAM" id="SSF53807">
    <property type="entry name" value="Helical backbone' metal receptor"/>
    <property type="match status" value="1"/>
</dbReference>